<evidence type="ECO:0000313" key="2">
    <source>
        <dbReference type="EMBL" id="OGY09308.1"/>
    </source>
</evidence>
<dbReference type="STRING" id="1797513.A2782_00240"/>
<protein>
    <recommendedName>
        <fullName evidence="4">Cell division protein FtsL</fullName>
    </recommendedName>
</protein>
<reference evidence="2 3" key="1">
    <citation type="journal article" date="2016" name="Nat. Commun.">
        <title>Thousands of microbial genomes shed light on interconnected biogeochemical processes in an aquifer system.</title>
        <authorList>
            <person name="Anantharaman K."/>
            <person name="Brown C.T."/>
            <person name="Hug L.A."/>
            <person name="Sharon I."/>
            <person name="Castelle C.J."/>
            <person name="Probst A.J."/>
            <person name="Thomas B.C."/>
            <person name="Singh A."/>
            <person name="Wilkins M.J."/>
            <person name="Karaoz U."/>
            <person name="Brodie E.L."/>
            <person name="Williams K.H."/>
            <person name="Hubbard S.S."/>
            <person name="Banfield J.F."/>
        </authorList>
    </citation>
    <scope>NUCLEOTIDE SEQUENCE [LARGE SCALE GENOMIC DNA]</scope>
</reference>
<keyword evidence="1" id="KW-0175">Coiled coil</keyword>
<sequence>MTKNQFVKFKKIAGAPLLEQKLNKKKILLVVLPLAFSSVLQIYASNSVAGEGYALKQTEAQIEQVKRDNKILREEIAASTSLTKLEAESQGLGLAKPERIVYVKTDSAIGRATGNTAYVGTQVRP</sequence>
<evidence type="ECO:0000313" key="3">
    <source>
        <dbReference type="Proteomes" id="UP000177967"/>
    </source>
</evidence>
<proteinExistence type="predicted"/>
<dbReference type="Proteomes" id="UP000177967">
    <property type="component" value="Unassembled WGS sequence"/>
</dbReference>
<dbReference type="AlphaFoldDB" id="A0A1G1V1N6"/>
<organism evidence="2 3">
    <name type="scientific">Candidatus Blackburnbacteria bacterium RIFCSPHIGHO2_01_FULL_43_15b</name>
    <dbReference type="NCBI Taxonomy" id="1797513"/>
    <lineage>
        <taxon>Bacteria</taxon>
        <taxon>Candidatus Blackburniibacteriota</taxon>
    </lineage>
</organism>
<comment type="caution">
    <text evidence="2">The sequence shown here is derived from an EMBL/GenBank/DDBJ whole genome shotgun (WGS) entry which is preliminary data.</text>
</comment>
<dbReference type="EMBL" id="MHBW01000012">
    <property type="protein sequence ID" value="OGY09308.1"/>
    <property type="molecule type" value="Genomic_DNA"/>
</dbReference>
<gene>
    <name evidence="2" type="ORF">A2782_00240</name>
</gene>
<evidence type="ECO:0008006" key="4">
    <source>
        <dbReference type="Google" id="ProtNLM"/>
    </source>
</evidence>
<feature type="coiled-coil region" evidence="1">
    <location>
        <begin position="55"/>
        <end position="82"/>
    </location>
</feature>
<name>A0A1G1V1N6_9BACT</name>
<evidence type="ECO:0000256" key="1">
    <source>
        <dbReference type="SAM" id="Coils"/>
    </source>
</evidence>
<accession>A0A1G1V1N6</accession>